<reference evidence="1 2" key="1">
    <citation type="journal article" date="2019" name="Sci. Rep.">
        <title>Orb-weaving spider Araneus ventricosus genome elucidates the spidroin gene catalogue.</title>
        <authorList>
            <person name="Kono N."/>
            <person name="Nakamura H."/>
            <person name="Ohtoshi R."/>
            <person name="Moran D.A.P."/>
            <person name="Shinohara A."/>
            <person name="Yoshida Y."/>
            <person name="Fujiwara M."/>
            <person name="Mori M."/>
            <person name="Tomita M."/>
            <person name="Arakawa K."/>
        </authorList>
    </citation>
    <scope>NUCLEOTIDE SEQUENCE [LARGE SCALE GENOMIC DNA]</scope>
</reference>
<dbReference type="Proteomes" id="UP000499080">
    <property type="component" value="Unassembled WGS sequence"/>
</dbReference>
<accession>A0A4Y2HP78</accession>
<keyword evidence="2" id="KW-1185">Reference proteome</keyword>
<dbReference type="EMBL" id="BGPR01002059">
    <property type="protein sequence ID" value="GBM67050.1"/>
    <property type="molecule type" value="Genomic_DNA"/>
</dbReference>
<evidence type="ECO:0000313" key="1">
    <source>
        <dbReference type="EMBL" id="GBM67050.1"/>
    </source>
</evidence>
<proteinExistence type="predicted"/>
<organism evidence="1 2">
    <name type="scientific">Araneus ventricosus</name>
    <name type="common">Orbweaver spider</name>
    <name type="synonym">Epeira ventricosa</name>
    <dbReference type="NCBI Taxonomy" id="182803"/>
    <lineage>
        <taxon>Eukaryota</taxon>
        <taxon>Metazoa</taxon>
        <taxon>Ecdysozoa</taxon>
        <taxon>Arthropoda</taxon>
        <taxon>Chelicerata</taxon>
        <taxon>Arachnida</taxon>
        <taxon>Araneae</taxon>
        <taxon>Araneomorphae</taxon>
        <taxon>Entelegynae</taxon>
        <taxon>Araneoidea</taxon>
        <taxon>Araneidae</taxon>
        <taxon>Araneus</taxon>
    </lineage>
</organism>
<comment type="caution">
    <text evidence="1">The sequence shown here is derived from an EMBL/GenBank/DDBJ whole genome shotgun (WGS) entry which is preliminary data.</text>
</comment>
<gene>
    <name evidence="1" type="ORF">AVEN_214381_1</name>
</gene>
<evidence type="ECO:0000313" key="2">
    <source>
        <dbReference type="Proteomes" id="UP000499080"/>
    </source>
</evidence>
<dbReference type="OrthoDB" id="7548346at2759"/>
<sequence>MDRLSVPELTSSNYYIWLLKKQVTLSLKRLDSVIMHMKPEGRSENDASEWEQKNSDAVVYIKLSLSDEKALQLAAEHNAKILWDKIKSTFTEKLTRVTS</sequence>
<protein>
    <submittedName>
        <fullName evidence="1">Uncharacterized protein</fullName>
    </submittedName>
</protein>
<name>A0A4Y2HP78_ARAVE</name>
<dbReference type="AlphaFoldDB" id="A0A4Y2HP78"/>